<evidence type="ECO:0000256" key="7">
    <source>
        <dbReference type="ARBA" id="ARBA00023008"/>
    </source>
</evidence>
<evidence type="ECO:0000256" key="10">
    <source>
        <dbReference type="SAM" id="SignalP"/>
    </source>
</evidence>
<comment type="caution">
    <text evidence="13">The sequence shown here is derived from an EMBL/GenBank/DDBJ whole genome shotgun (WGS) entry which is preliminary data.</text>
</comment>
<dbReference type="InterPro" id="IPR014756">
    <property type="entry name" value="Ig_E-set"/>
</dbReference>
<evidence type="ECO:0000313" key="13">
    <source>
        <dbReference type="EMBL" id="MBS2552104.1"/>
    </source>
</evidence>
<keyword evidence="7" id="KW-0186">Copper</keyword>
<dbReference type="PANTHER" id="PTHR34820">
    <property type="entry name" value="INNER MEMBRANE PROTEIN YEBZ"/>
    <property type="match status" value="1"/>
</dbReference>
<feature type="transmembrane region" description="Helical" evidence="9">
    <location>
        <begin position="342"/>
        <end position="359"/>
    </location>
</feature>
<evidence type="ECO:0000313" key="14">
    <source>
        <dbReference type="Proteomes" id="UP000730482"/>
    </source>
</evidence>
<evidence type="ECO:0000259" key="11">
    <source>
        <dbReference type="Pfam" id="PF04234"/>
    </source>
</evidence>
<keyword evidence="2" id="KW-1003">Cell membrane</keyword>
<dbReference type="InterPro" id="IPR014755">
    <property type="entry name" value="Cu-Rt/internalin_Ig-like"/>
</dbReference>
<dbReference type="Gene3D" id="2.60.40.1220">
    <property type="match status" value="1"/>
</dbReference>
<keyword evidence="14" id="KW-1185">Reference proteome</keyword>
<dbReference type="EMBL" id="JAAFYZ010000170">
    <property type="protein sequence ID" value="MBS2552104.1"/>
    <property type="molecule type" value="Genomic_DNA"/>
</dbReference>
<keyword evidence="5 10" id="KW-0732">Signal</keyword>
<evidence type="ECO:0000256" key="8">
    <source>
        <dbReference type="ARBA" id="ARBA00023136"/>
    </source>
</evidence>
<feature type="signal peptide" evidence="10">
    <location>
        <begin position="1"/>
        <end position="25"/>
    </location>
</feature>
<feature type="transmembrane region" description="Helical" evidence="9">
    <location>
        <begin position="263"/>
        <end position="280"/>
    </location>
</feature>
<feature type="domain" description="CopC" evidence="11">
    <location>
        <begin position="26"/>
        <end position="122"/>
    </location>
</feature>
<feature type="transmembrane region" description="Helical" evidence="9">
    <location>
        <begin position="371"/>
        <end position="393"/>
    </location>
</feature>
<keyword evidence="4" id="KW-0479">Metal-binding</keyword>
<dbReference type="PANTHER" id="PTHR34820:SF4">
    <property type="entry name" value="INNER MEMBRANE PROTEIN YEBZ"/>
    <property type="match status" value="1"/>
</dbReference>
<evidence type="ECO:0000256" key="5">
    <source>
        <dbReference type="ARBA" id="ARBA00022729"/>
    </source>
</evidence>
<evidence type="ECO:0000259" key="12">
    <source>
        <dbReference type="Pfam" id="PF05425"/>
    </source>
</evidence>
<evidence type="ECO:0000256" key="3">
    <source>
        <dbReference type="ARBA" id="ARBA00022692"/>
    </source>
</evidence>
<feature type="transmembrane region" description="Helical" evidence="9">
    <location>
        <begin position="300"/>
        <end position="321"/>
    </location>
</feature>
<keyword evidence="3 9" id="KW-0812">Transmembrane</keyword>
<protein>
    <submittedName>
        <fullName evidence="13">Copper resistance protein CopC/CopD</fullName>
    </submittedName>
</protein>
<feature type="domain" description="Copper resistance protein D" evidence="12">
    <location>
        <begin position="334"/>
        <end position="439"/>
    </location>
</feature>
<feature type="transmembrane region" description="Helical" evidence="9">
    <location>
        <begin position="233"/>
        <end position="251"/>
    </location>
</feature>
<dbReference type="RefSeq" id="WP_212017372.1">
    <property type="nucleotide sequence ID" value="NZ_JAAFYZ010000170.1"/>
</dbReference>
<sequence>MLRRLLVLPALVICLILLTAQGAFAHATVVATTPGDGQTVASAPHQVSVTFDEPVALQFGALRVFSPTGARVDEGSPAHPAGHADEVAVDLASGLKPGTYTTSWRVISADSHPVQGAFTFNIGQASASAVNSATLHPAGSKAVGALYAVARFVAYAAFAVLVGTAVFVFAWWPNGARTRAVRILLVSAWSGLAVATAGVLALQGPYGAGFGLGRALDAGVLRTTLSTRLGEALSGRLALIAFAAALLAWLFIRLPDASRRARILAALAGTVLTVGIAATWAVSGHAGTGIQVALAVPVDVAHLCAMAVWLGGLTVLAAIVLRRGGRGTPGERARMVRHFSPVALTCVIVLVGTGTYQSWRQVGSVPALTGTAYGRLLLLKLLGVILLIGLGYLARRWIARHREDHSPETTDQAAISTLRRSVASEVGLGVCVLALTAALVNAPPARTAFTASAGPVSASATFNSGGPGGTGTIQVTVDPAKTGADTVHLYTLGPTGKQEQVLQVQASFTLASRALGPLQVTLRNAGAGHLIGDAALPIAGTWRLAVTVRTDDLDETTVQIPITIR</sequence>
<gene>
    <name evidence="13" type="ORF">KGQ19_35105</name>
</gene>
<feature type="transmembrane region" description="Helical" evidence="9">
    <location>
        <begin position="183"/>
        <end position="202"/>
    </location>
</feature>
<organism evidence="13 14">
    <name type="scientific">Catenulispora pinistramenti</name>
    <dbReference type="NCBI Taxonomy" id="2705254"/>
    <lineage>
        <taxon>Bacteria</taxon>
        <taxon>Bacillati</taxon>
        <taxon>Actinomycetota</taxon>
        <taxon>Actinomycetes</taxon>
        <taxon>Catenulisporales</taxon>
        <taxon>Catenulisporaceae</taxon>
        <taxon>Catenulispora</taxon>
    </lineage>
</organism>
<reference evidence="13 14" key="1">
    <citation type="submission" date="2020-02" db="EMBL/GenBank/DDBJ databases">
        <title>Acidophilic actinobacteria isolated from forest soil.</title>
        <authorList>
            <person name="Golinska P."/>
        </authorList>
    </citation>
    <scope>NUCLEOTIDE SEQUENCE [LARGE SCALE GENOMIC DNA]</scope>
    <source>
        <strain evidence="13 14">NL8</strain>
    </source>
</reference>
<dbReference type="Pfam" id="PF05425">
    <property type="entry name" value="CopD"/>
    <property type="match status" value="1"/>
</dbReference>
<evidence type="ECO:0000256" key="2">
    <source>
        <dbReference type="ARBA" id="ARBA00022475"/>
    </source>
</evidence>
<evidence type="ECO:0000256" key="4">
    <source>
        <dbReference type="ARBA" id="ARBA00022723"/>
    </source>
</evidence>
<feature type="transmembrane region" description="Helical" evidence="9">
    <location>
        <begin position="152"/>
        <end position="171"/>
    </location>
</feature>
<evidence type="ECO:0000256" key="1">
    <source>
        <dbReference type="ARBA" id="ARBA00004651"/>
    </source>
</evidence>
<keyword evidence="8 9" id="KW-0472">Membrane</keyword>
<comment type="subcellular location">
    <subcellularLocation>
        <location evidence="1">Cell membrane</location>
        <topology evidence="1">Multi-pass membrane protein</topology>
    </subcellularLocation>
</comment>
<dbReference type="InterPro" id="IPR007348">
    <property type="entry name" value="CopC_dom"/>
</dbReference>
<dbReference type="Proteomes" id="UP000730482">
    <property type="component" value="Unassembled WGS sequence"/>
</dbReference>
<dbReference type="SUPFAM" id="SSF81296">
    <property type="entry name" value="E set domains"/>
    <property type="match status" value="1"/>
</dbReference>
<dbReference type="InterPro" id="IPR008457">
    <property type="entry name" value="Cu-R_CopD_dom"/>
</dbReference>
<evidence type="ECO:0000256" key="9">
    <source>
        <dbReference type="SAM" id="Phobius"/>
    </source>
</evidence>
<feature type="chain" id="PRO_5047330268" evidence="10">
    <location>
        <begin position="26"/>
        <end position="565"/>
    </location>
</feature>
<keyword evidence="6 9" id="KW-1133">Transmembrane helix</keyword>
<accession>A0ABS5L1N5</accession>
<dbReference type="InterPro" id="IPR032694">
    <property type="entry name" value="CopC/D"/>
</dbReference>
<name>A0ABS5L1N5_9ACTN</name>
<proteinExistence type="predicted"/>
<dbReference type="Pfam" id="PF04234">
    <property type="entry name" value="CopC"/>
    <property type="match status" value="1"/>
</dbReference>
<evidence type="ECO:0000256" key="6">
    <source>
        <dbReference type="ARBA" id="ARBA00022989"/>
    </source>
</evidence>